<dbReference type="GeneID" id="82813055"/>
<gene>
    <name evidence="3" type="ORF">BAG01nite_17280</name>
    <name evidence="4" type="ORF">EB820_11800</name>
</gene>
<dbReference type="EMBL" id="RHHN01000035">
    <property type="protein sequence ID" value="RNB55411.1"/>
    <property type="molecule type" value="Genomic_DNA"/>
</dbReference>
<dbReference type="Proteomes" id="UP000317180">
    <property type="component" value="Unassembled WGS sequence"/>
</dbReference>
<evidence type="ECO:0000313" key="5">
    <source>
        <dbReference type="Proteomes" id="UP000276178"/>
    </source>
</evidence>
<dbReference type="InterPro" id="IPR032599">
    <property type="entry name" value="YcdB/YcdC_rep_domain"/>
</dbReference>
<organism evidence="4 5">
    <name type="scientific">Brevibacillus agri</name>
    <dbReference type="NCBI Taxonomy" id="51101"/>
    <lineage>
        <taxon>Bacteria</taxon>
        <taxon>Bacillati</taxon>
        <taxon>Bacillota</taxon>
        <taxon>Bacilli</taxon>
        <taxon>Bacillales</taxon>
        <taxon>Paenibacillaceae</taxon>
        <taxon>Brevibacillus</taxon>
    </lineage>
</organism>
<reference evidence="3 6" key="2">
    <citation type="submission" date="2019-06" db="EMBL/GenBank/DDBJ databases">
        <title>Whole genome shotgun sequence of Brevibacillus agri NBRC 15538.</title>
        <authorList>
            <person name="Hosoyama A."/>
            <person name="Uohara A."/>
            <person name="Ohji S."/>
            <person name="Ichikawa N."/>
        </authorList>
    </citation>
    <scope>NUCLEOTIDE SEQUENCE [LARGE SCALE GENOMIC DNA]</scope>
    <source>
        <strain evidence="3 6">NBRC 15538</strain>
    </source>
</reference>
<feature type="domain" description="YcdB/YcdC repeated" evidence="2">
    <location>
        <begin position="48"/>
        <end position="200"/>
    </location>
</feature>
<evidence type="ECO:0000313" key="6">
    <source>
        <dbReference type="Proteomes" id="UP000317180"/>
    </source>
</evidence>
<protein>
    <recommendedName>
        <fullName evidence="2">YcdB/YcdC repeated domain-containing protein</fullName>
    </recommendedName>
</protein>
<keyword evidence="6" id="KW-1185">Reference proteome</keyword>
<evidence type="ECO:0000313" key="3">
    <source>
        <dbReference type="EMBL" id="GED25626.1"/>
    </source>
</evidence>
<dbReference type="Proteomes" id="UP000276178">
    <property type="component" value="Unassembled WGS sequence"/>
</dbReference>
<feature type="chain" id="PRO_5039685589" description="YcdB/YcdC repeated domain-containing protein" evidence="1">
    <location>
        <begin position="29"/>
        <end position="455"/>
    </location>
</feature>
<evidence type="ECO:0000313" key="4">
    <source>
        <dbReference type="EMBL" id="RNB55411.1"/>
    </source>
</evidence>
<dbReference type="RefSeq" id="WP_122952901.1">
    <property type="nucleotide sequence ID" value="NZ_BJOD01000014.1"/>
</dbReference>
<feature type="signal peptide" evidence="1">
    <location>
        <begin position="1"/>
        <end position="28"/>
    </location>
</feature>
<dbReference type="AlphaFoldDB" id="A0A3M8AW25"/>
<comment type="caution">
    <text evidence="4">The sequence shown here is derived from an EMBL/GenBank/DDBJ whole genome shotgun (WGS) entry which is preliminary data.</text>
</comment>
<accession>A0A3M8AW25</accession>
<keyword evidence="1" id="KW-0732">Signal</keyword>
<reference evidence="4 5" key="1">
    <citation type="submission" date="2018-10" db="EMBL/GenBank/DDBJ databases">
        <title>Phylogenomics of Brevibacillus.</title>
        <authorList>
            <person name="Dunlap C."/>
        </authorList>
    </citation>
    <scope>NUCLEOTIDE SEQUENCE [LARGE SCALE GENOMIC DNA]</scope>
    <source>
        <strain evidence="4 5">NRRL NRS 1219</strain>
    </source>
</reference>
<dbReference type="OrthoDB" id="2473368at2"/>
<evidence type="ECO:0000256" key="1">
    <source>
        <dbReference type="SAM" id="SignalP"/>
    </source>
</evidence>
<dbReference type="Pfam" id="PF16244">
    <property type="entry name" value="DUF4901"/>
    <property type="match status" value="1"/>
</dbReference>
<evidence type="ECO:0000259" key="2">
    <source>
        <dbReference type="Pfam" id="PF16244"/>
    </source>
</evidence>
<proteinExistence type="predicted"/>
<dbReference type="EMBL" id="BJOD01000014">
    <property type="protein sequence ID" value="GED25626.1"/>
    <property type="molecule type" value="Genomic_DNA"/>
</dbReference>
<sequence length="455" mass="52273">MRHTGRKRFWKRMSILTLLSVFAVGSFAGVSQQVHAVEQKSAKLLSEQQAVEAAKKWMDIPAGYQYSYGLYFEPYEEDKTPYGAWFLAWHHPDGSFISYKIHPVSSRLLSYDRYDNDTKPAGTAPPIQKQMARERALQFLAKFVPSEERAKLMEPEECTYTRYGSPRYGIKFKRVENSIPFKNNSIDVVLGGDGKLLHFVRHWYEGEVPDASKIMAEKAARELLEQNAEPTLYYRETPDNLQEKYKQKYMLVYDYLRGDPQFVDAISGVMVDKYGTLAKPKQPIKSLKDLPLVAAPKEGNGIKGTFTLEQAKAAAIHFLQTTLKDQLDHVYLEPEIIPRSADWKDYSFKFSWLHKGTLVEYATFEVRVNPDTAESHFRGEHPLPPVIDDNNAQRVDVATAKKTEQTVKKSLELFYFQSNQYDDEAKEPKALLLYRFVHEPGFVDGHTGKWISLSD</sequence>
<name>A0A3M8AW25_9BACL</name>